<dbReference type="Pfam" id="PF02628">
    <property type="entry name" value="COX15-CtaA"/>
    <property type="match status" value="1"/>
</dbReference>
<keyword evidence="9 12" id="KW-0472">Membrane</keyword>
<dbReference type="PANTHER" id="PTHR35457">
    <property type="entry name" value="HEME A SYNTHASE"/>
    <property type="match status" value="1"/>
</dbReference>
<evidence type="ECO:0000313" key="13">
    <source>
        <dbReference type="EMBL" id="SNS19941.1"/>
    </source>
</evidence>
<keyword evidence="8" id="KW-0350">Heme biosynthesis</keyword>
<evidence type="ECO:0000256" key="6">
    <source>
        <dbReference type="ARBA" id="ARBA00023002"/>
    </source>
</evidence>
<evidence type="ECO:0000256" key="2">
    <source>
        <dbReference type="ARBA" id="ARBA00022475"/>
    </source>
</evidence>
<evidence type="ECO:0000256" key="10">
    <source>
        <dbReference type="ARBA" id="ARBA00023157"/>
    </source>
</evidence>
<evidence type="ECO:0000256" key="4">
    <source>
        <dbReference type="ARBA" id="ARBA00022723"/>
    </source>
</evidence>
<feature type="transmembrane region" description="Helical" evidence="12">
    <location>
        <begin position="6"/>
        <end position="23"/>
    </location>
</feature>
<keyword evidence="4" id="KW-0479">Metal-binding</keyword>
<protein>
    <submittedName>
        <fullName evidence="13">Cytochrome c oxidase assembly protein subunit 15</fullName>
    </submittedName>
</protein>
<dbReference type="InterPro" id="IPR003780">
    <property type="entry name" value="COX15/CtaA_fam"/>
</dbReference>
<dbReference type="InterPro" id="IPR050450">
    <property type="entry name" value="COX15/CtaA_HemeA_synthase"/>
</dbReference>
<feature type="transmembrane region" description="Helical" evidence="12">
    <location>
        <begin position="277"/>
        <end position="295"/>
    </location>
</feature>
<feature type="transmembrane region" description="Helical" evidence="12">
    <location>
        <begin position="166"/>
        <end position="187"/>
    </location>
</feature>
<dbReference type="OrthoDB" id="1447144at2"/>
<comment type="subcellular location">
    <subcellularLocation>
        <location evidence="1">Membrane</location>
        <topology evidence="1">Multi-pass membrane protein</topology>
    </subcellularLocation>
</comment>
<dbReference type="PANTHER" id="PTHR35457:SF1">
    <property type="entry name" value="HEME A SYNTHASE"/>
    <property type="match status" value="1"/>
</dbReference>
<proteinExistence type="predicted"/>
<organism evidence="13 14">
    <name type="scientific">Noviherbaspirillum humi</name>
    <dbReference type="NCBI Taxonomy" id="1688639"/>
    <lineage>
        <taxon>Bacteria</taxon>
        <taxon>Pseudomonadati</taxon>
        <taxon>Pseudomonadota</taxon>
        <taxon>Betaproteobacteria</taxon>
        <taxon>Burkholderiales</taxon>
        <taxon>Oxalobacteraceae</taxon>
        <taxon>Noviherbaspirillum</taxon>
    </lineage>
</organism>
<sequence>MLIQLAIMGLLAACLPLSVVWVSNDANKYRKLAWVTVFLTFDLVMFGAFTRLTDSGLGCPDWPGCYGHANPLQAHEHISAAEAAMPTGPVTVAKAWIEMIHRYFAMAVGVLIIAMVVIAWRNWRRNRRTPTAEGSGGLAMPLLLFFFVCLQGAFGAWTVTLKLQPVIVTLHLLLGLTLLGLLAWHAARLSRHAPVGQAAAGLKLAAGAGLLLLALQIALGGWVSTNYAALACADFPLCQGTVVPPMDYQHGFTLWRELGKTGAGDYLPFAALTAIHWTHRNFAFVVFAVVGWLAWRAGRVPGLERTARWLGLALALQLITGLSTIFLNWPLAIAVAHNGGAALLLLLLTMLNFKIRLAGRPVSTLSCHAQAAARSIHLPESN</sequence>
<evidence type="ECO:0000256" key="1">
    <source>
        <dbReference type="ARBA" id="ARBA00004141"/>
    </source>
</evidence>
<feature type="transmembrane region" description="Helical" evidence="12">
    <location>
        <begin position="307"/>
        <end position="327"/>
    </location>
</feature>
<keyword evidence="10" id="KW-1015">Disulfide bond</keyword>
<evidence type="ECO:0000256" key="11">
    <source>
        <dbReference type="ARBA" id="ARBA00023444"/>
    </source>
</evidence>
<dbReference type="GO" id="GO:0046872">
    <property type="term" value="F:metal ion binding"/>
    <property type="evidence" value="ECO:0007669"/>
    <property type="project" value="UniProtKB-KW"/>
</dbReference>
<evidence type="ECO:0000256" key="9">
    <source>
        <dbReference type="ARBA" id="ARBA00023136"/>
    </source>
</evidence>
<name>A0A239CJR7_9BURK</name>
<keyword evidence="2" id="KW-1003">Cell membrane</keyword>
<feature type="transmembrane region" description="Helical" evidence="12">
    <location>
        <begin position="32"/>
        <end position="52"/>
    </location>
</feature>
<keyword evidence="3 12" id="KW-0812">Transmembrane</keyword>
<feature type="transmembrane region" description="Helical" evidence="12">
    <location>
        <begin position="103"/>
        <end position="123"/>
    </location>
</feature>
<dbReference type="AlphaFoldDB" id="A0A239CJR7"/>
<keyword evidence="14" id="KW-1185">Reference proteome</keyword>
<dbReference type="GO" id="GO:0016491">
    <property type="term" value="F:oxidoreductase activity"/>
    <property type="evidence" value="ECO:0007669"/>
    <property type="project" value="UniProtKB-KW"/>
</dbReference>
<evidence type="ECO:0000256" key="8">
    <source>
        <dbReference type="ARBA" id="ARBA00023133"/>
    </source>
</evidence>
<dbReference type="GO" id="GO:0016020">
    <property type="term" value="C:membrane"/>
    <property type="evidence" value="ECO:0007669"/>
    <property type="project" value="UniProtKB-SubCell"/>
</dbReference>
<feature type="transmembrane region" description="Helical" evidence="12">
    <location>
        <begin position="199"/>
        <end position="219"/>
    </location>
</feature>
<dbReference type="EMBL" id="FZOT01000001">
    <property type="protein sequence ID" value="SNS19941.1"/>
    <property type="molecule type" value="Genomic_DNA"/>
</dbReference>
<evidence type="ECO:0000256" key="5">
    <source>
        <dbReference type="ARBA" id="ARBA00022989"/>
    </source>
</evidence>
<keyword evidence="7" id="KW-0408">Iron</keyword>
<feature type="transmembrane region" description="Helical" evidence="12">
    <location>
        <begin position="135"/>
        <end position="154"/>
    </location>
</feature>
<evidence type="ECO:0000256" key="7">
    <source>
        <dbReference type="ARBA" id="ARBA00023004"/>
    </source>
</evidence>
<gene>
    <name evidence="13" type="ORF">SAMN06265795_101483</name>
</gene>
<dbReference type="RefSeq" id="WP_089397673.1">
    <property type="nucleotide sequence ID" value="NZ_FZOT01000001.1"/>
</dbReference>
<accession>A0A239CJR7</accession>
<evidence type="ECO:0000256" key="12">
    <source>
        <dbReference type="SAM" id="Phobius"/>
    </source>
</evidence>
<feature type="transmembrane region" description="Helical" evidence="12">
    <location>
        <begin position="333"/>
        <end position="353"/>
    </location>
</feature>
<evidence type="ECO:0000256" key="3">
    <source>
        <dbReference type="ARBA" id="ARBA00022692"/>
    </source>
</evidence>
<keyword evidence="5 12" id="KW-1133">Transmembrane helix</keyword>
<keyword evidence="6" id="KW-0560">Oxidoreductase</keyword>
<comment type="pathway">
    <text evidence="11">Porphyrin-containing compound metabolism.</text>
</comment>
<reference evidence="13 14" key="1">
    <citation type="submission" date="2017-06" db="EMBL/GenBank/DDBJ databases">
        <authorList>
            <person name="Kim H.J."/>
            <person name="Triplett B.A."/>
        </authorList>
    </citation>
    <scope>NUCLEOTIDE SEQUENCE [LARGE SCALE GENOMIC DNA]</scope>
    <source>
        <strain evidence="13 14">U15</strain>
    </source>
</reference>
<dbReference type="Proteomes" id="UP000198284">
    <property type="component" value="Unassembled WGS sequence"/>
</dbReference>
<evidence type="ECO:0000313" key="14">
    <source>
        <dbReference type="Proteomes" id="UP000198284"/>
    </source>
</evidence>
<dbReference type="GO" id="GO:0006784">
    <property type="term" value="P:heme A biosynthetic process"/>
    <property type="evidence" value="ECO:0007669"/>
    <property type="project" value="InterPro"/>
</dbReference>